<dbReference type="RefSeq" id="WP_126794808.1">
    <property type="nucleotide sequence ID" value="NZ_CP060720.1"/>
</dbReference>
<protein>
    <recommendedName>
        <fullName evidence="4">General stress protein</fullName>
    </recommendedName>
</protein>
<proteinExistence type="predicted"/>
<sequence>MSKKSSGFLVGAVIGGAAAAAAALLLTPKSGRKMREDLMDQLDEVSEGKASELAGIAQSKSSDLNDLAKQKREEYGWLEDRVAGHVDHAKMTSNEFLEGLKGRTANVQEDFKRTSHEVRGKVNDLTQEDIVLNEDDITDDLYTAIENTDK</sequence>
<dbReference type="PANTHER" id="PTHR35792:SF1">
    <property type="entry name" value="SLL0268 PROTEIN"/>
    <property type="match status" value="1"/>
</dbReference>
<dbReference type="Pfam" id="PF12732">
    <property type="entry name" value="YtxH"/>
    <property type="match status" value="1"/>
</dbReference>
<evidence type="ECO:0008006" key="4">
    <source>
        <dbReference type="Google" id="ProtNLM"/>
    </source>
</evidence>
<reference evidence="2 3" key="1">
    <citation type="submission" date="2017-05" db="EMBL/GenBank/DDBJ databases">
        <title>Vagococcus spp. assemblies.</title>
        <authorList>
            <person name="Gulvik C.A."/>
        </authorList>
    </citation>
    <scope>NUCLEOTIDE SEQUENCE [LARGE SCALE GENOMIC DNA]</scope>
    <source>
        <strain evidence="2 3">SS1714</strain>
    </source>
</reference>
<dbReference type="InterPro" id="IPR052928">
    <property type="entry name" value="Desiccation-related_membrane"/>
</dbReference>
<dbReference type="EMBL" id="NGKB01000009">
    <property type="protein sequence ID" value="RSU13177.1"/>
    <property type="molecule type" value="Genomic_DNA"/>
</dbReference>
<name>A0A430AYN1_9ENTE</name>
<keyword evidence="1" id="KW-1133">Transmembrane helix</keyword>
<keyword evidence="1" id="KW-0812">Transmembrane</keyword>
<evidence type="ECO:0000313" key="2">
    <source>
        <dbReference type="EMBL" id="RSU13177.1"/>
    </source>
</evidence>
<evidence type="ECO:0000313" key="3">
    <source>
        <dbReference type="Proteomes" id="UP000288028"/>
    </source>
</evidence>
<keyword evidence="3" id="KW-1185">Reference proteome</keyword>
<dbReference type="Proteomes" id="UP000288028">
    <property type="component" value="Unassembled WGS sequence"/>
</dbReference>
<dbReference type="PANTHER" id="PTHR35792">
    <property type="entry name" value="GENERAL STRESS PROTEIN"/>
    <property type="match status" value="1"/>
</dbReference>
<gene>
    <name evidence="2" type="ORF">CBF28_09950</name>
</gene>
<accession>A0A430AYN1</accession>
<dbReference type="InterPro" id="IPR024623">
    <property type="entry name" value="YtxH"/>
</dbReference>
<dbReference type="AlphaFoldDB" id="A0A430AYN1"/>
<dbReference type="GeneID" id="95580995"/>
<keyword evidence="1" id="KW-0472">Membrane</keyword>
<comment type="caution">
    <text evidence="2">The sequence shown here is derived from an EMBL/GenBank/DDBJ whole genome shotgun (WGS) entry which is preliminary data.</text>
</comment>
<feature type="transmembrane region" description="Helical" evidence="1">
    <location>
        <begin position="6"/>
        <end position="26"/>
    </location>
</feature>
<organism evidence="2 3">
    <name type="scientific">Vagococcus carniphilus</name>
    <dbReference type="NCBI Taxonomy" id="218144"/>
    <lineage>
        <taxon>Bacteria</taxon>
        <taxon>Bacillati</taxon>
        <taxon>Bacillota</taxon>
        <taxon>Bacilli</taxon>
        <taxon>Lactobacillales</taxon>
        <taxon>Enterococcaceae</taxon>
        <taxon>Vagococcus</taxon>
    </lineage>
</organism>
<evidence type="ECO:0000256" key="1">
    <source>
        <dbReference type="SAM" id="Phobius"/>
    </source>
</evidence>
<dbReference type="OrthoDB" id="2199815at2"/>